<keyword evidence="4" id="KW-0238">DNA-binding</keyword>
<feature type="region of interest" description="Disordered" evidence="7">
    <location>
        <begin position="158"/>
        <end position="185"/>
    </location>
</feature>
<feature type="compositionally biased region" description="Basic residues" evidence="7">
    <location>
        <begin position="367"/>
        <end position="379"/>
    </location>
</feature>
<dbReference type="Pfam" id="PF09270">
    <property type="entry name" value="BTD"/>
    <property type="match status" value="1"/>
</dbReference>
<dbReference type="InterPro" id="IPR014756">
    <property type="entry name" value="Ig_E-set"/>
</dbReference>
<dbReference type="InterPro" id="IPR013783">
    <property type="entry name" value="Ig-like_fold"/>
</dbReference>
<keyword evidence="3" id="KW-0805">Transcription regulation</keyword>
<evidence type="ECO:0000256" key="5">
    <source>
        <dbReference type="ARBA" id="ARBA00023163"/>
    </source>
</evidence>
<dbReference type="GO" id="GO:0005634">
    <property type="term" value="C:nucleus"/>
    <property type="evidence" value="ECO:0007669"/>
    <property type="project" value="UniProtKB-SubCell"/>
</dbReference>
<feature type="domain" description="Beta-trefoil DNA-binding" evidence="9">
    <location>
        <begin position="604"/>
        <end position="950"/>
    </location>
</feature>
<dbReference type="InterPro" id="IPR015350">
    <property type="entry name" value="Beta-trefoil_DNA-bd_dom"/>
</dbReference>
<evidence type="ECO:0008006" key="11">
    <source>
        <dbReference type="Google" id="ProtNLM"/>
    </source>
</evidence>
<evidence type="ECO:0000256" key="4">
    <source>
        <dbReference type="ARBA" id="ARBA00023125"/>
    </source>
</evidence>
<evidence type="ECO:0000313" key="10">
    <source>
        <dbReference type="EMBL" id="CDS06786.1"/>
    </source>
</evidence>
<feature type="domain" description="RBP-J/Cbf11/Cbf12 DNA binding" evidence="8">
    <location>
        <begin position="447"/>
        <end position="603"/>
    </location>
</feature>
<feature type="compositionally biased region" description="Polar residues" evidence="7">
    <location>
        <begin position="26"/>
        <end position="36"/>
    </location>
</feature>
<feature type="compositionally biased region" description="Polar residues" evidence="7">
    <location>
        <begin position="394"/>
        <end position="404"/>
    </location>
</feature>
<keyword evidence="6" id="KW-0539">Nucleus</keyword>
<dbReference type="InterPro" id="IPR008967">
    <property type="entry name" value="p53-like_TF_DNA-bd_sf"/>
</dbReference>
<dbReference type="GO" id="GO:0001228">
    <property type="term" value="F:DNA-binding transcription activator activity, RNA polymerase II-specific"/>
    <property type="evidence" value="ECO:0007669"/>
    <property type="project" value="InterPro"/>
</dbReference>
<comment type="subcellular location">
    <subcellularLocation>
        <location evidence="1">Nucleus</location>
    </subcellularLocation>
</comment>
<evidence type="ECO:0000256" key="7">
    <source>
        <dbReference type="SAM" id="MobiDB-lite"/>
    </source>
</evidence>
<dbReference type="InterPro" id="IPR040159">
    <property type="entry name" value="CLS_fam"/>
</dbReference>
<feature type="compositionally biased region" description="Polar residues" evidence="7">
    <location>
        <begin position="285"/>
        <end position="297"/>
    </location>
</feature>
<dbReference type="SMART" id="SM01268">
    <property type="entry name" value="BTD"/>
    <property type="match status" value="1"/>
</dbReference>
<dbReference type="SUPFAM" id="SSF110217">
    <property type="entry name" value="DNA-binding protein LAG-1 (CSL)"/>
    <property type="match status" value="1"/>
</dbReference>
<dbReference type="PANTHER" id="PTHR10665">
    <property type="entry name" value="RECOMBINING BINDING PROTEIN SUPPRESSOR OF HAIRLESS"/>
    <property type="match status" value="1"/>
</dbReference>
<evidence type="ECO:0000256" key="3">
    <source>
        <dbReference type="ARBA" id="ARBA00023015"/>
    </source>
</evidence>
<dbReference type="EMBL" id="LK023321">
    <property type="protein sequence ID" value="CDS06786.1"/>
    <property type="molecule type" value="Genomic_DNA"/>
</dbReference>
<sequence length="1094" mass="118891">MTSSINNTPTFIPDQPISRKRKQDFSMDTSKTSSAAAWSEFVNSSPSSPSSNNNNMTSATHMSTSSTGGEMTLDSSFANFDINLDSIFGSGTNGNFDHSFDFDQYNLESHLPLSGSASRRHSVAVGEMDYHSFDNLKQEFDIKRFDASLQQLLELPSSWSSNSTSEQSSDTYPLQQTPAASHKRAMSLRLETSLPLQQQSTGSPDTPSLFTPSFLDALNAEEDKDAPLMFPSASISFTTPAPLNGENNQQHRPEDMLNMSSSPSNSSVDYLLQQHHQATATSTTMPMQSGINTSSTIAPSAISNNMWMMNGDHMTDKSPNLTTIAKRRVNKSKNSPPTSPSNTITSSMSSMSPSPPITPMQQAHAFDHHHHTSKKHHHPTIPEEDENMSEHQQHSSWASNTDHSMRMSKSSLIAARMMQGVNTVNILKPHVQQYLMSNDPAGSGERTIMILTSKVAQKSYGTEKRFLCPPPTTILSGSCWWASDRQEGPQGFYPGALAPPKLTIHISGEANSQAGVLEWYTANGNILDGTSSASAAASGDTSMCGKCVSKHLHINDADEKRKRVEVMVKMQLGNGLQLGTLASKGIKVISKPSKKRQSVKNMELCIHHGTTISLFNRIRSQTVSTKYLGVSNNVPVQGKSNGNTSGKGSGTCFVARTGSWDPFVIWIVDTSRAPDVGQIPRKHHPTNPNYPPPPAIALQADNNQQPIAIHYNQAVVLQCVTTGLVSPVMVIRKVDKGSMVLGGNKLDDLSGTTGGECGDEALGDPVSQLHKIAFQIVQDPSIAHSNKAGYHRHQQHGMSSEWKLPQSCQPITYLACLNDVVGMHKTTSARTLTSQQSSRSAVAGTSKTTAASPLSWLEQQQQQMQSMASNEFVVSEENDGKVIRKRRVSCDVVKPMSLPAKLQSTAAANRRRVNSLGDVSSVASGRRGSIADRRGSVDSTTQANTDGACWTEDVSDAAVWTIVGTDCATYTFWAAPPLGDTNSPFLRTENGSAITPFPTITTNINTQQARSDSNTLTLAGEHLTRDLSVWFGDVRSPRTEYRSREALVCSIPDLNDLLSSPVITVDEHDGERKLPLLLVRGDGIVYRTGQFYLF</sequence>
<dbReference type="SMART" id="SM01267">
    <property type="entry name" value="LAG1_DNAbind"/>
    <property type="match status" value="1"/>
</dbReference>
<dbReference type="Gene3D" id="2.80.10.50">
    <property type="match status" value="1"/>
</dbReference>
<organism evidence="10">
    <name type="scientific">Lichtheimia ramosa</name>
    <dbReference type="NCBI Taxonomy" id="688394"/>
    <lineage>
        <taxon>Eukaryota</taxon>
        <taxon>Fungi</taxon>
        <taxon>Fungi incertae sedis</taxon>
        <taxon>Mucoromycota</taxon>
        <taxon>Mucoromycotina</taxon>
        <taxon>Mucoromycetes</taxon>
        <taxon>Mucorales</taxon>
        <taxon>Lichtheimiaceae</taxon>
        <taxon>Lichtheimia</taxon>
    </lineage>
</organism>
<dbReference type="AlphaFoldDB" id="A0A077WGN1"/>
<dbReference type="FunFam" id="2.60.40.1450:FF:000003">
    <property type="entry name" value="Related to J kappa-recombination signal binding protein"/>
    <property type="match status" value="1"/>
</dbReference>
<feature type="compositionally biased region" description="Low complexity" evidence="7">
    <location>
        <begin position="43"/>
        <end position="67"/>
    </location>
</feature>
<comment type="similarity">
    <text evidence="2">Belongs to the Su(H) family.</text>
</comment>
<feature type="compositionally biased region" description="Polar residues" evidence="7">
    <location>
        <begin position="237"/>
        <end position="248"/>
    </location>
</feature>
<dbReference type="InterPro" id="IPR037095">
    <property type="entry name" value="RBP-J/Cbf11_DNA-bd_sf"/>
</dbReference>
<evidence type="ECO:0000259" key="8">
    <source>
        <dbReference type="SMART" id="SM01267"/>
    </source>
</evidence>
<evidence type="ECO:0000256" key="6">
    <source>
        <dbReference type="ARBA" id="ARBA00023242"/>
    </source>
</evidence>
<dbReference type="OrthoDB" id="5600360at2759"/>
<dbReference type="InterPro" id="IPR038007">
    <property type="entry name" value="RBP-Jkappa_IPT"/>
</dbReference>
<dbReference type="SUPFAM" id="SSF49417">
    <property type="entry name" value="p53-like transcription factors"/>
    <property type="match status" value="1"/>
</dbReference>
<reference evidence="10" key="1">
    <citation type="journal article" date="2014" name="Genome Announc.">
        <title>De novo whole-genome sequence and genome annotation of Lichtheimia ramosa.</title>
        <authorList>
            <person name="Linde J."/>
            <person name="Schwartze V."/>
            <person name="Binder U."/>
            <person name="Lass-Florl C."/>
            <person name="Voigt K."/>
            <person name="Horn F."/>
        </authorList>
    </citation>
    <scope>NUCLEOTIDE SEQUENCE</scope>
    <source>
        <strain evidence="10">JMRC FSU:6197</strain>
    </source>
</reference>
<gene>
    <name evidence="10" type="ORF">LRAMOSA09311</name>
</gene>
<evidence type="ECO:0000256" key="1">
    <source>
        <dbReference type="ARBA" id="ARBA00004123"/>
    </source>
</evidence>
<feature type="region of interest" description="Disordered" evidence="7">
    <location>
        <begin position="1"/>
        <end position="68"/>
    </location>
</feature>
<feature type="region of interest" description="Disordered" evidence="7">
    <location>
        <begin position="278"/>
        <end position="297"/>
    </location>
</feature>
<dbReference type="Gene3D" id="2.60.40.1450">
    <property type="entry name" value="LAG1, DNA binding domain"/>
    <property type="match status" value="1"/>
</dbReference>
<dbReference type="InterPro" id="IPR036358">
    <property type="entry name" value="BTD_sf"/>
</dbReference>
<feature type="compositionally biased region" description="Low complexity" evidence="7">
    <location>
        <begin position="332"/>
        <end position="352"/>
    </location>
</feature>
<feature type="region of interest" description="Disordered" evidence="7">
    <location>
        <begin position="328"/>
        <end position="404"/>
    </location>
</feature>
<feature type="compositionally biased region" description="Polar residues" evidence="7">
    <location>
        <begin position="1"/>
        <end position="10"/>
    </location>
</feature>
<feature type="compositionally biased region" description="Low complexity" evidence="7">
    <location>
        <begin position="158"/>
        <end position="169"/>
    </location>
</feature>
<dbReference type="Pfam" id="PF20144">
    <property type="entry name" value="TIG_SUH"/>
    <property type="match status" value="1"/>
</dbReference>
<protein>
    <recommendedName>
        <fullName evidence="11">LAG1-DNAbind-domain-containing protein</fullName>
    </recommendedName>
</protein>
<accession>A0A077WGN1</accession>
<name>A0A077WGN1_9FUNG</name>
<dbReference type="Pfam" id="PF09271">
    <property type="entry name" value="LAG1-DNAbind"/>
    <property type="match status" value="1"/>
</dbReference>
<evidence type="ECO:0000259" key="9">
    <source>
        <dbReference type="SMART" id="SM01268"/>
    </source>
</evidence>
<dbReference type="SUPFAM" id="SSF81296">
    <property type="entry name" value="E set domains"/>
    <property type="match status" value="1"/>
</dbReference>
<evidence type="ECO:0000256" key="2">
    <source>
        <dbReference type="ARBA" id="ARBA00009704"/>
    </source>
</evidence>
<feature type="region of interest" description="Disordered" evidence="7">
    <location>
        <begin position="237"/>
        <end position="268"/>
    </location>
</feature>
<dbReference type="GO" id="GO:0000978">
    <property type="term" value="F:RNA polymerase II cis-regulatory region sequence-specific DNA binding"/>
    <property type="evidence" value="ECO:0007669"/>
    <property type="project" value="InterPro"/>
</dbReference>
<dbReference type="InterPro" id="IPR015351">
    <property type="entry name" value="RBP-J/Cbf11/Cbf12_DNA-bd"/>
</dbReference>
<dbReference type="Gene3D" id="2.60.40.10">
    <property type="entry name" value="Immunoglobulins"/>
    <property type="match status" value="1"/>
</dbReference>
<keyword evidence="5" id="KW-0804">Transcription</keyword>
<proteinExistence type="inferred from homology"/>
<feature type="compositionally biased region" description="Polar residues" evidence="7">
    <location>
        <begin position="170"/>
        <end position="179"/>
    </location>
</feature>